<dbReference type="GO" id="GO:0005730">
    <property type="term" value="C:nucleolus"/>
    <property type="evidence" value="ECO:0007669"/>
    <property type="project" value="TreeGrafter"/>
</dbReference>
<dbReference type="OrthoDB" id="2250022at2759"/>
<feature type="region of interest" description="Disordered" evidence="7">
    <location>
        <begin position="1"/>
        <end position="26"/>
    </location>
</feature>
<dbReference type="InterPro" id="IPR044876">
    <property type="entry name" value="HRDC_dom_sf"/>
</dbReference>
<protein>
    <submittedName>
        <fullName evidence="9">Exosome component 10</fullName>
    </submittedName>
</protein>
<dbReference type="InterPro" id="IPR045092">
    <property type="entry name" value="Rrp6-like"/>
</dbReference>
<feature type="region of interest" description="Disordered" evidence="7">
    <location>
        <begin position="888"/>
        <end position="943"/>
    </location>
</feature>
<dbReference type="InterPro" id="IPR002121">
    <property type="entry name" value="HRDC_dom"/>
</dbReference>
<dbReference type="AlphaFoldDB" id="A0A078A2V7"/>
<evidence type="ECO:0000256" key="4">
    <source>
        <dbReference type="ARBA" id="ARBA00022839"/>
    </source>
</evidence>
<feature type="domain" description="HRDC" evidence="8">
    <location>
        <begin position="514"/>
        <end position="595"/>
    </location>
</feature>
<keyword evidence="4" id="KW-0269">Exonuclease</keyword>
<evidence type="ECO:0000256" key="7">
    <source>
        <dbReference type="SAM" id="MobiDB-lite"/>
    </source>
</evidence>
<dbReference type="PANTHER" id="PTHR12124:SF47">
    <property type="entry name" value="EXOSOME COMPONENT 10"/>
    <property type="match status" value="1"/>
</dbReference>
<dbReference type="GO" id="GO:0000467">
    <property type="term" value="P:exonucleolytic trimming to generate mature 3'-end of 5.8S rRNA from tricistronic rRNA transcript (SSU-rRNA, 5.8S rRNA, LSU-rRNA)"/>
    <property type="evidence" value="ECO:0007669"/>
    <property type="project" value="InterPro"/>
</dbReference>
<sequence length="943" mass="109450">MSSESKIPDSNRDIQMNEETVAAEPQSETLQQIESMIGSFVQLTQLANKIPFLDLDEEDITQVKKLDDDQGQQQKLVKKRANKILTQLYGLIQYVQPEKTSTINKLKQKNPNQIIADLVGSHLNSQNYEDLVQIVCDDLIENVNKQIDLFKIEQHQKQNPEQANTSVVNPARLKSEQFYQDRPKTDNTIHKPQIKWWSSLDNSYYPFIPLLSSKPHGISQMPDDIIKAQNDKDQNPMKYRQFQFGDHKQQKNQMQLSHPYYDELEQHSQNVRNIEASHLIDPVKPLSLEDTPFLFVEDEDQLEEMYQILKSSKDVAIDLEHHNHRSFQGFTCLMQISNRTHDFVVDTIKLRNQLGPKLLPIFDDPNIVKVLHGADYDIEWLQKDFGLYVVNMFDTGQAARVMQKPGYGLAFLLQSYCGVIADKKYQLADWRQRPLPEEMLKYAREDTHYLLYVYDKMRQELIIKGTQANSSNPNQCLNQVLLKSNELCQKQYEKPVLKDYNYFMILGRNKTANSVKQFSVLRMLLKLRDYIARLEDESPTYVMPNHVLFQIGKDMPTSRSQLKDSCRNNMTGIILQYQDLIIKELDKKLNSPKVKNHHIKFDQVTPIEIKPIITSSTAIKTSTEEIKETDEISEDEALGEQMKFENKPLKSYNIQIVLETAQSSIFQLSGKQTTQSKNAEKKNKTLQDKFQQLQSSLNNFNQLDIFKAMTKSEGLQVQTNTQKQQKVQQKIEEVDEKKLQDMLGKRSQREKDNPKAVNTQLMVNKDEVENPVLAITTEDYMPLEPRKQKQKNDRKSDELPLSIKERYQNSNKRQKIDEKADKQVSLQHKEKGDKKQKSKSQETLKQEAPVKNEEKQKPKSVQKDWSAIYGKAAPQITSIIDKQAKMIIEQEDKNKKNKDKKANNNSKPQSTKQDDIKIKGNKKEKKPKYYLGSTLGEKKGTNF</sequence>
<dbReference type="GO" id="GO:0071036">
    <property type="term" value="P:nuclear polyadenylation-dependent snoRNA catabolic process"/>
    <property type="evidence" value="ECO:0007669"/>
    <property type="project" value="TreeGrafter"/>
</dbReference>
<dbReference type="GO" id="GO:0003727">
    <property type="term" value="F:single-stranded RNA binding"/>
    <property type="evidence" value="ECO:0007669"/>
    <property type="project" value="TreeGrafter"/>
</dbReference>
<dbReference type="PANTHER" id="PTHR12124">
    <property type="entry name" value="POLYMYOSITIS/SCLERODERMA AUTOANTIGEN-RELATED"/>
    <property type="match status" value="1"/>
</dbReference>
<name>A0A078A2V7_STYLE</name>
<dbReference type="PROSITE" id="PS50967">
    <property type="entry name" value="HRDC"/>
    <property type="match status" value="1"/>
</dbReference>
<keyword evidence="2" id="KW-0540">Nuclease</keyword>
<dbReference type="GO" id="GO:0000175">
    <property type="term" value="F:3'-5'-RNA exonuclease activity"/>
    <property type="evidence" value="ECO:0007669"/>
    <property type="project" value="InterPro"/>
</dbReference>
<feature type="compositionally biased region" description="Basic and acidic residues" evidence="7">
    <location>
        <begin position="741"/>
        <end position="754"/>
    </location>
</feature>
<evidence type="ECO:0000259" key="8">
    <source>
        <dbReference type="PROSITE" id="PS50967"/>
    </source>
</evidence>
<dbReference type="InterPro" id="IPR012337">
    <property type="entry name" value="RNaseH-like_sf"/>
</dbReference>
<dbReference type="Pfam" id="PF01612">
    <property type="entry name" value="DNA_pol_A_exo1"/>
    <property type="match status" value="1"/>
</dbReference>
<dbReference type="InterPro" id="IPR010997">
    <property type="entry name" value="HRDC-like_sf"/>
</dbReference>
<proteinExistence type="predicted"/>
<dbReference type="GO" id="GO:0071051">
    <property type="term" value="P:poly(A)-dependent snoRNA 3'-end processing"/>
    <property type="evidence" value="ECO:0007669"/>
    <property type="project" value="TreeGrafter"/>
</dbReference>
<feature type="region of interest" description="Disordered" evidence="7">
    <location>
        <begin position="741"/>
        <end position="876"/>
    </location>
</feature>
<feature type="compositionally biased region" description="Basic residues" evidence="7">
    <location>
        <begin position="919"/>
        <end position="928"/>
    </location>
</feature>
<feature type="coiled-coil region" evidence="6">
    <location>
        <begin position="676"/>
        <end position="740"/>
    </location>
</feature>
<dbReference type="SUPFAM" id="SSF53098">
    <property type="entry name" value="Ribonuclease H-like"/>
    <property type="match status" value="1"/>
</dbReference>
<keyword evidence="3" id="KW-0378">Hydrolase</keyword>
<keyword evidence="5" id="KW-0539">Nucleus</keyword>
<evidence type="ECO:0000256" key="6">
    <source>
        <dbReference type="SAM" id="Coils"/>
    </source>
</evidence>
<dbReference type="SMART" id="SM00474">
    <property type="entry name" value="35EXOc"/>
    <property type="match status" value="1"/>
</dbReference>
<dbReference type="Gene3D" id="3.30.420.10">
    <property type="entry name" value="Ribonuclease H-like superfamily/Ribonuclease H"/>
    <property type="match status" value="1"/>
</dbReference>
<evidence type="ECO:0000256" key="5">
    <source>
        <dbReference type="ARBA" id="ARBA00023242"/>
    </source>
</evidence>
<dbReference type="CDD" id="cd06147">
    <property type="entry name" value="Rrp6p_like_exo"/>
    <property type="match status" value="1"/>
</dbReference>
<dbReference type="Proteomes" id="UP000039865">
    <property type="component" value="Unassembled WGS sequence"/>
</dbReference>
<dbReference type="InParanoid" id="A0A078A2V7"/>
<keyword evidence="6" id="KW-0175">Coiled coil</keyword>
<dbReference type="InterPro" id="IPR049559">
    <property type="entry name" value="Rrp6p-like_exo"/>
</dbReference>
<dbReference type="GO" id="GO:0000166">
    <property type="term" value="F:nucleotide binding"/>
    <property type="evidence" value="ECO:0007669"/>
    <property type="project" value="InterPro"/>
</dbReference>
<accession>A0A078A2V7</accession>
<dbReference type="SUPFAM" id="SSF47819">
    <property type="entry name" value="HRDC-like"/>
    <property type="match status" value="1"/>
</dbReference>
<dbReference type="GO" id="GO:0071035">
    <property type="term" value="P:nuclear polyadenylation-dependent rRNA catabolic process"/>
    <property type="evidence" value="ECO:0007669"/>
    <property type="project" value="TreeGrafter"/>
</dbReference>
<feature type="compositionally biased region" description="Basic and acidic residues" evidence="7">
    <location>
        <begin position="784"/>
        <end position="807"/>
    </location>
</feature>
<dbReference type="GO" id="GO:0000176">
    <property type="term" value="C:nuclear exosome (RNase complex)"/>
    <property type="evidence" value="ECO:0007669"/>
    <property type="project" value="TreeGrafter"/>
</dbReference>
<dbReference type="Pfam" id="PF00570">
    <property type="entry name" value="HRDC"/>
    <property type="match status" value="1"/>
</dbReference>
<evidence type="ECO:0000256" key="1">
    <source>
        <dbReference type="ARBA" id="ARBA00004123"/>
    </source>
</evidence>
<comment type="subcellular location">
    <subcellularLocation>
        <location evidence="1">Nucleus</location>
    </subcellularLocation>
</comment>
<dbReference type="GO" id="GO:0071037">
    <property type="term" value="P:nuclear polyadenylation-dependent snRNA catabolic process"/>
    <property type="evidence" value="ECO:0007669"/>
    <property type="project" value="TreeGrafter"/>
</dbReference>
<organism evidence="9 10">
    <name type="scientific">Stylonychia lemnae</name>
    <name type="common">Ciliate</name>
    <dbReference type="NCBI Taxonomy" id="5949"/>
    <lineage>
        <taxon>Eukaryota</taxon>
        <taxon>Sar</taxon>
        <taxon>Alveolata</taxon>
        <taxon>Ciliophora</taxon>
        <taxon>Intramacronucleata</taxon>
        <taxon>Spirotrichea</taxon>
        <taxon>Stichotrichia</taxon>
        <taxon>Sporadotrichida</taxon>
        <taxon>Oxytrichidae</taxon>
        <taxon>Stylonychinae</taxon>
        <taxon>Stylonychia</taxon>
    </lineage>
</organism>
<reference evidence="9 10" key="1">
    <citation type="submission" date="2014-06" db="EMBL/GenBank/DDBJ databases">
        <authorList>
            <person name="Swart Estienne"/>
        </authorList>
    </citation>
    <scope>NUCLEOTIDE SEQUENCE [LARGE SCALE GENOMIC DNA]</scope>
    <source>
        <strain evidence="9 10">130c</strain>
    </source>
</reference>
<evidence type="ECO:0000256" key="2">
    <source>
        <dbReference type="ARBA" id="ARBA00022722"/>
    </source>
</evidence>
<feature type="compositionally biased region" description="Basic and acidic residues" evidence="7">
    <location>
        <begin position="1"/>
        <end position="12"/>
    </location>
</feature>
<keyword evidence="10" id="KW-1185">Reference proteome</keyword>
<evidence type="ECO:0000313" key="9">
    <source>
        <dbReference type="EMBL" id="CDW76167.1"/>
    </source>
</evidence>
<evidence type="ECO:0000313" key="10">
    <source>
        <dbReference type="Proteomes" id="UP000039865"/>
    </source>
</evidence>
<feature type="compositionally biased region" description="Basic and acidic residues" evidence="7">
    <location>
        <begin position="814"/>
        <end position="857"/>
    </location>
</feature>
<dbReference type="InterPro" id="IPR036397">
    <property type="entry name" value="RNaseH_sf"/>
</dbReference>
<dbReference type="GO" id="GO:0071044">
    <property type="term" value="P:histone mRNA catabolic process"/>
    <property type="evidence" value="ECO:0007669"/>
    <property type="project" value="TreeGrafter"/>
</dbReference>
<evidence type="ECO:0000256" key="3">
    <source>
        <dbReference type="ARBA" id="ARBA00022801"/>
    </source>
</evidence>
<dbReference type="EMBL" id="CCKQ01005019">
    <property type="protein sequence ID" value="CDW76167.1"/>
    <property type="molecule type" value="Genomic_DNA"/>
</dbReference>
<dbReference type="GO" id="GO:0071039">
    <property type="term" value="P:nuclear polyadenylation-dependent CUT catabolic process"/>
    <property type="evidence" value="ECO:0007669"/>
    <property type="project" value="TreeGrafter"/>
</dbReference>
<dbReference type="Gene3D" id="1.10.150.80">
    <property type="entry name" value="HRDC domain"/>
    <property type="match status" value="1"/>
</dbReference>
<dbReference type="InterPro" id="IPR002562">
    <property type="entry name" value="3'-5'_exonuclease_dom"/>
</dbReference>
<dbReference type="GO" id="GO:0071040">
    <property type="term" value="P:nuclear polyadenylation-dependent antisense transcript catabolic process"/>
    <property type="evidence" value="ECO:0007669"/>
    <property type="project" value="TreeGrafter"/>
</dbReference>
<dbReference type="GO" id="GO:0071038">
    <property type="term" value="P:TRAMP-dependent tRNA surveillance pathway"/>
    <property type="evidence" value="ECO:0007669"/>
    <property type="project" value="TreeGrafter"/>
</dbReference>
<gene>
    <name evidence="9" type="primary">Contig11919.g12754</name>
    <name evidence="9" type="ORF">STYLEM_5165</name>
</gene>